<evidence type="ECO:0000256" key="8">
    <source>
        <dbReference type="ARBA" id="ARBA00023157"/>
    </source>
</evidence>
<feature type="signal peptide" evidence="11">
    <location>
        <begin position="1"/>
        <end position="17"/>
    </location>
</feature>
<dbReference type="CDD" id="cd04280">
    <property type="entry name" value="ZnMc_astacin_like"/>
    <property type="match status" value="1"/>
</dbReference>
<evidence type="ECO:0000256" key="7">
    <source>
        <dbReference type="ARBA" id="ARBA00023145"/>
    </source>
</evidence>
<keyword evidence="3 11" id="KW-0732">Signal</keyword>
<keyword evidence="4 10" id="KW-0378">Hydrolase</keyword>
<keyword evidence="2 10" id="KW-0479">Metal-binding</keyword>
<keyword evidence="6 10" id="KW-0482">Metalloprotease</keyword>
<sequence length="263" mass="29390">MVVSALCLFICFAAVTGFSGIENRNVKNSNLFEGDMLLTPSQRYAAMVGGDVSKAEMGRASVFKNLWPGAVLPYVIDNELKRSSRAMNAIRESMKIWETKTCVRFKQRTTERNYAYFHKGAGCTSYVGVQGGRQMISLASGCWHTYITVHEIGHCLGFYHEQSRPDRDNYVNIYWNNIYPQYKFAFNKYPRSTIDSLGTPYDYKSIMHYEAYDFSKNRRVTIAAKKSGIVLSNRVGPTDIDIKQMNLMYKCSGGGGGGGGGGG</sequence>
<dbReference type="PANTHER" id="PTHR10127:SF780">
    <property type="entry name" value="METALLOENDOPEPTIDASE"/>
    <property type="match status" value="1"/>
</dbReference>
<feature type="binding site" evidence="10">
    <location>
        <position position="160"/>
    </location>
    <ligand>
        <name>Zn(2+)</name>
        <dbReference type="ChEBI" id="CHEBI:29105"/>
        <note>catalytic</note>
    </ligand>
</feature>
<feature type="binding site" evidence="10">
    <location>
        <position position="154"/>
    </location>
    <ligand>
        <name>Zn(2+)</name>
        <dbReference type="ChEBI" id="CHEBI:29105"/>
        <note>catalytic</note>
    </ligand>
</feature>
<feature type="chain" id="PRO_5038154411" description="Metalloendopeptidase" evidence="11">
    <location>
        <begin position="18"/>
        <end position="263"/>
    </location>
</feature>
<keyword evidence="8" id="KW-1015">Disulfide bond</keyword>
<dbReference type="EC" id="3.4.24.-" evidence="11"/>
<feature type="binding site" evidence="10">
    <location>
        <position position="150"/>
    </location>
    <ligand>
        <name>Zn(2+)</name>
        <dbReference type="ChEBI" id="CHEBI:29105"/>
        <note>catalytic</note>
    </ligand>
</feature>
<dbReference type="InterPro" id="IPR034035">
    <property type="entry name" value="Astacin-like_dom"/>
</dbReference>
<evidence type="ECO:0000256" key="9">
    <source>
        <dbReference type="ARBA" id="ARBA00023180"/>
    </source>
</evidence>
<dbReference type="KEGG" id="epa:110240028"/>
<keyword evidence="7" id="KW-0865">Zymogen</keyword>
<protein>
    <recommendedName>
        <fullName evidence="11">Metalloendopeptidase</fullName>
        <ecNumber evidence="11">3.4.24.-</ecNumber>
    </recommendedName>
</protein>
<organism evidence="13 14">
    <name type="scientific">Exaiptasia diaphana</name>
    <name type="common">Tropical sea anemone</name>
    <name type="synonym">Aiptasia pulchella</name>
    <dbReference type="NCBI Taxonomy" id="2652724"/>
    <lineage>
        <taxon>Eukaryota</taxon>
        <taxon>Metazoa</taxon>
        <taxon>Cnidaria</taxon>
        <taxon>Anthozoa</taxon>
        <taxon>Hexacorallia</taxon>
        <taxon>Actiniaria</taxon>
        <taxon>Aiptasiidae</taxon>
        <taxon>Exaiptasia</taxon>
    </lineage>
</organism>
<evidence type="ECO:0000256" key="2">
    <source>
        <dbReference type="ARBA" id="ARBA00022723"/>
    </source>
</evidence>
<dbReference type="InterPro" id="IPR001506">
    <property type="entry name" value="Peptidase_M12A"/>
</dbReference>
<dbReference type="GO" id="GO:0006508">
    <property type="term" value="P:proteolysis"/>
    <property type="evidence" value="ECO:0007669"/>
    <property type="project" value="UniProtKB-KW"/>
</dbReference>
<dbReference type="InterPro" id="IPR006026">
    <property type="entry name" value="Peptidase_Metallo"/>
</dbReference>
<dbReference type="GO" id="GO:0008270">
    <property type="term" value="F:zinc ion binding"/>
    <property type="evidence" value="ECO:0007669"/>
    <property type="project" value="UniProtKB-UniRule"/>
</dbReference>
<dbReference type="Pfam" id="PF01400">
    <property type="entry name" value="Astacin"/>
    <property type="match status" value="1"/>
</dbReference>
<comment type="caution">
    <text evidence="10">Lacks conserved residue(s) required for the propagation of feature annotation.</text>
</comment>
<dbReference type="PRINTS" id="PR00480">
    <property type="entry name" value="ASTACIN"/>
</dbReference>
<accession>A0A913XA77</accession>
<evidence type="ECO:0000256" key="1">
    <source>
        <dbReference type="ARBA" id="ARBA00022670"/>
    </source>
</evidence>
<dbReference type="PROSITE" id="PS51864">
    <property type="entry name" value="ASTACIN"/>
    <property type="match status" value="1"/>
</dbReference>
<keyword evidence="5 10" id="KW-0862">Zinc</keyword>
<dbReference type="AlphaFoldDB" id="A0A913XA77"/>
<dbReference type="FunFam" id="3.40.390.10:FF:000015">
    <property type="entry name" value="Meprin A subunit"/>
    <property type="match status" value="1"/>
</dbReference>
<evidence type="ECO:0000256" key="5">
    <source>
        <dbReference type="ARBA" id="ARBA00022833"/>
    </source>
</evidence>
<evidence type="ECO:0000256" key="11">
    <source>
        <dbReference type="RuleBase" id="RU361183"/>
    </source>
</evidence>
<dbReference type="GeneID" id="110240028"/>
<dbReference type="SUPFAM" id="SSF55486">
    <property type="entry name" value="Metalloproteases ('zincins'), catalytic domain"/>
    <property type="match status" value="1"/>
</dbReference>
<evidence type="ECO:0000259" key="12">
    <source>
        <dbReference type="PROSITE" id="PS51864"/>
    </source>
</evidence>
<evidence type="ECO:0000313" key="14">
    <source>
        <dbReference type="Proteomes" id="UP000887567"/>
    </source>
</evidence>
<evidence type="ECO:0000256" key="3">
    <source>
        <dbReference type="ARBA" id="ARBA00022729"/>
    </source>
</evidence>
<evidence type="ECO:0000256" key="6">
    <source>
        <dbReference type="ARBA" id="ARBA00023049"/>
    </source>
</evidence>
<dbReference type="OrthoDB" id="291007at2759"/>
<comment type="cofactor">
    <cofactor evidence="10 11">
        <name>Zn(2+)</name>
        <dbReference type="ChEBI" id="CHEBI:29105"/>
    </cofactor>
    <text evidence="10 11">Binds 1 zinc ion per subunit.</text>
</comment>
<dbReference type="Proteomes" id="UP000887567">
    <property type="component" value="Unplaced"/>
</dbReference>
<keyword evidence="9" id="KW-0325">Glycoprotein</keyword>
<dbReference type="InterPro" id="IPR024079">
    <property type="entry name" value="MetalloPept_cat_dom_sf"/>
</dbReference>
<evidence type="ECO:0000313" key="13">
    <source>
        <dbReference type="EnsemblMetazoa" id="XP_020901461.1"/>
    </source>
</evidence>
<dbReference type="SMART" id="SM00235">
    <property type="entry name" value="ZnMc"/>
    <property type="match status" value="1"/>
</dbReference>
<keyword evidence="1 10" id="KW-0645">Protease</keyword>
<proteinExistence type="predicted"/>
<dbReference type="RefSeq" id="XP_020901461.1">
    <property type="nucleotide sequence ID" value="XM_021045802.1"/>
</dbReference>
<keyword evidence="14" id="KW-1185">Reference proteome</keyword>
<evidence type="ECO:0000256" key="10">
    <source>
        <dbReference type="PROSITE-ProRule" id="PRU01211"/>
    </source>
</evidence>
<dbReference type="PANTHER" id="PTHR10127">
    <property type="entry name" value="DISCOIDIN, CUB, EGF, LAMININ , AND ZINC METALLOPROTEASE DOMAIN CONTAINING"/>
    <property type="match status" value="1"/>
</dbReference>
<dbReference type="EnsemblMetazoa" id="XM_021045802.1">
    <property type="protein sequence ID" value="XP_020901461.1"/>
    <property type="gene ID" value="LOC110240028"/>
</dbReference>
<dbReference type="Gene3D" id="3.40.390.10">
    <property type="entry name" value="Collagenase (Catalytic Domain)"/>
    <property type="match status" value="1"/>
</dbReference>
<dbReference type="GO" id="GO:0004222">
    <property type="term" value="F:metalloendopeptidase activity"/>
    <property type="evidence" value="ECO:0007669"/>
    <property type="project" value="UniProtKB-UniRule"/>
</dbReference>
<name>A0A913XA77_EXADI</name>
<feature type="active site" evidence="10">
    <location>
        <position position="151"/>
    </location>
</feature>
<dbReference type="OMA" id="SKDGWTK"/>
<feature type="domain" description="Peptidase M12A" evidence="12">
    <location>
        <begin position="55"/>
        <end position="252"/>
    </location>
</feature>
<evidence type="ECO:0000256" key="4">
    <source>
        <dbReference type="ARBA" id="ARBA00022801"/>
    </source>
</evidence>
<reference evidence="13" key="1">
    <citation type="submission" date="2022-11" db="UniProtKB">
        <authorList>
            <consortium name="EnsemblMetazoa"/>
        </authorList>
    </citation>
    <scope>IDENTIFICATION</scope>
</reference>